<dbReference type="InterPro" id="IPR052949">
    <property type="entry name" value="PA_immunity-related"/>
</dbReference>
<organism evidence="1 2">
    <name type="scientific">Paraclostridium tenue</name>
    <dbReference type="NCBI Taxonomy" id="1737"/>
    <lineage>
        <taxon>Bacteria</taxon>
        <taxon>Bacillati</taxon>
        <taxon>Bacillota</taxon>
        <taxon>Clostridia</taxon>
        <taxon>Peptostreptococcales</taxon>
        <taxon>Peptostreptococcaceae</taxon>
        <taxon>Paraclostridium</taxon>
    </lineage>
</organism>
<reference evidence="1 2" key="1">
    <citation type="journal article" date="2019" name="Int. J. Syst. Evol. Microbiol.">
        <title>The Global Catalogue of Microorganisms (GCM) 10K type strain sequencing project: providing services to taxonomists for standard genome sequencing and annotation.</title>
        <authorList>
            <consortium name="The Broad Institute Genomics Platform"/>
            <consortium name="The Broad Institute Genome Sequencing Center for Infectious Disease"/>
            <person name="Wu L."/>
            <person name="Ma J."/>
        </authorList>
    </citation>
    <scope>NUCLEOTIDE SEQUENCE [LARGE SCALE GENOMIC DNA]</scope>
    <source>
        <strain evidence="1 2">JCM 6486</strain>
    </source>
</reference>
<sequence length="212" mass="24403">MKKKIEKPKISKCLEEAYDVINEIYDEEYLENKIIENTTISDIYEVRVRFNSCIFKNVVFENCDLRKIDITNVIFENCNMSNINFSDSGIYRAEFINCKLTGTIFEDSIFKDVVFKDSIGRYSNFSFSKFKGVRFKNSDFQSGVFQEVHNHNLEVENTDLSKSIFNGISLKGVDFTTCNIDGCEFRLKDLSGGIFSVVQSLELAKLMGIIIK</sequence>
<dbReference type="Pfam" id="PF00805">
    <property type="entry name" value="Pentapeptide"/>
    <property type="match status" value="1"/>
</dbReference>
<keyword evidence="2" id="KW-1185">Reference proteome</keyword>
<dbReference type="SUPFAM" id="SSF141571">
    <property type="entry name" value="Pentapeptide repeat-like"/>
    <property type="match status" value="1"/>
</dbReference>
<name>A0ABN1M7Z7_9FIRM</name>
<protein>
    <submittedName>
        <fullName evidence="1">Pentapeptide repeat-containing protein</fullName>
    </submittedName>
</protein>
<dbReference type="Gene3D" id="2.160.20.80">
    <property type="entry name" value="E3 ubiquitin-protein ligase SopA"/>
    <property type="match status" value="1"/>
</dbReference>
<dbReference type="Pfam" id="PF13599">
    <property type="entry name" value="Pentapeptide_4"/>
    <property type="match status" value="1"/>
</dbReference>
<comment type="caution">
    <text evidence="1">The sequence shown here is derived from an EMBL/GenBank/DDBJ whole genome shotgun (WGS) entry which is preliminary data.</text>
</comment>
<accession>A0ABN1M7Z7</accession>
<evidence type="ECO:0000313" key="1">
    <source>
        <dbReference type="EMBL" id="GAA0865114.1"/>
    </source>
</evidence>
<proteinExistence type="predicted"/>
<dbReference type="InterPro" id="IPR001646">
    <property type="entry name" value="5peptide_repeat"/>
</dbReference>
<dbReference type="RefSeq" id="WP_346045767.1">
    <property type="nucleotide sequence ID" value="NZ_BAAACP010000013.1"/>
</dbReference>
<dbReference type="PANTHER" id="PTHR42999:SF1">
    <property type="entry name" value="PENTAPEPTIDE REPEAT-CONTAINING PROTEIN"/>
    <property type="match status" value="1"/>
</dbReference>
<dbReference type="PANTHER" id="PTHR42999">
    <property type="entry name" value="ANTIBIOTIC RESISTANCE PROTEIN MCBG"/>
    <property type="match status" value="1"/>
</dbReference>
<dbReference type="Proteomes" id="UP001400965">
    <property type="component" value="Unassembled WGS sequence"/>
</dbReference>
<evidence type="ECO:0000313" key="2">
    <source>
        <dbReference type="Proteomes" id="UP001400965"/>
    </source>
</evidence>
<gene>
    <name evidence="1" type="ORF">GCM10008917_21210</name>
</gene>
<dbReference type="EMBL" id="BAAACP010000013">
    <property type="protein sequence ID" value="GAA0865114.1"/>
    <property type="molecule type" value="Genomic_DNA"/>
</dbReference>